<reference evidence="13" key="1">
    <citation type="journal article" date="2022" name="bioRxiv">
        <title>Deciphering the potential niche of two novel black yeast fungi from a biological soil crust based on their genomes, phenotypes, and melanin regulation.</title>
        <authorList>
            <consortium name="DOE Joint Genome Institute"/>
            <person name="Carr E.C."/>
            <person name="Barton Q."/>
            <person name="Grambo S."/>
            <person name="Sullivan M."/>
            <person name="Renfro C.M."/>
            <person name="Kuo A."/>
            <person name="Pangilinan J."/>
            <person name="Lipzen A."/>
            <person name="Keymanesh K."/>
            <person name="Savage E."/>
            <person name="Barry K."/>
            <person name="Grigoriev I.V."/>
            <person name="Riekhof W.R."/>
            <person name="Harris S.S."/>
        </authorList>
    </citation>
    <scope>NUCLEOTIDE SEQUENCE</scope>
    <source>
        <strain evidence="13">JF 03-4F</strain>
    </source>
</reference>
<comment type="function">
    <text evidence="9 11">Required for efficient N-glycosylation. Necessary for maintaining optimal levels of dolichol-linked oligosaccharides. Hydrolyzes dolichyl pyrophosphate at a very high rate and dolichyl monophosphate at a much lower rate. Does not act on phosphatidate.</text>
</comment>
<dbReference type="GO" id="GO:0005789">
    <property type="term" value="C:endoplasmic reticulum membrane"/>
    <property type="evidence" value="ECO:0007669"/>
    <property type="project" value="UniProtKB-SubCell"/>
</dbReference>
<dbReference type="EC" id="3.6.1.43" evidence="11"/>
<evidence type="ECO:0000256" key="3">
    <source>
        <dbReference type="ARBA" id="ARBA00005518"/>
    </source>
</evidence>
<evidence type="ECO:0000256" key="9">
    <source>
        <dbReference type="ARBA" id="ARBA00024907"/>
    </source>
</evidence>
<sequence>MTGKGVRNIQTDLHAMEDPPLASLSLTHVRYNPNDPLSYASAWLALVPQGLCVTYVSLIWASREIEILLMFAGQMACEALNFVLKRLIREERPTQMHGKGYGMPSSHSQFVAFFSVSLSLWLLFRHVPTTGEDYSPSTYAERLLLSVLACMGAAAVGASRVYLNYHTPKQVLIGMAAGASFAVIWFLFTTSLRRYGWIKWGLDTWISRKFRFRDLITTEDMQDGGWVRWESRRRAKRRIDVNGMSKKAI</sequence>
<evidence type="ECO:0000256" key="11">
    <source>
        <dbReference type="RuleBase" id="RU367078"/>
    </source>
</evidence>
<evidence type="ECO:0000256" key="7">
    <source>
        <dbReference type="ARBA" id="ARBA00022989"/>
    </source>
</evidence>
<dbReference type="GO" id="GO:0006487">
    <property type="term" value="P:protein N-linked glycosylation"/>
    <property type="evidence" value="ECO:0007669"/>
    <property type="project" value="UniProtKB-UniRule"/>
</dbReference>
<dbReference type="SUPFAM" id="SSF48317">
    <property type="entry name" value="Acid phosphatase/Vanadium-dependent haloperoxidase"/>
    <property type="match status" value="1"/>
</dbReference>
<dbReference type="EMBL" id="MU404352">
    <property type="protein sequence ID" value="KAI1615824.1"/>
    <property type="molecule type" value="Genomic_DNA"/>
</dbReference>
<keyword evidence="4 11" id="KW-0812">Transmembrane</keyword>
<dbReference type="Gene3D" id="1.20.144.10">
    <property type="entry name" value="Phosphatidic acid phosphatase type 2/haloperoxidase"/>
    <property type="match status" value="1"/>
</dbReference>
<evidence type="ECO:0000256" key="6">
    <source>
        <dbReference type="ARBA" id="ARBA00022824"/>
    </source>
</evidence>
<keyword evidence="6 11" id="KW-0256">Endoplasmic reticulum</keyword>
<dbReference type="GO" id="GO:0008610">
    <property type="term" value="P:lipid biosynthetic process"/>
    <property type="evidence" value="ECO:0007669"/>
    <property type="project" value="TreeGrafter"/>
</dbReference>
<evidence type="ECO:0000256" key="2">
    <source>
        <dbReference type="ARBA" id="ARBA00004922"/>
    </source>
</evidence>
<evidence type="ECO:0000256" key="4">
    <source>
        <dbReference type="ARBA" id="ARBA00022692"/>
    </source>
</evidence>
<dbReference type="InterPro" id="IPR039667">
    <property type="entry name" value="Dolichyldiphosphatase_PAP2"/>
</dbReference>
<protein>
    <recommendedName>
        <fullName evidence="11">Dolichyldiphosphatase</fullName>
        <ecNumber evidence="11">3.6.1.43</ecNumber>
    </recommendedName>
</protein>
<dbReference type="InterPro" id="IPR036938">
    <property type="entry name" value="PAP2/HPO_sf"/>
</dbReference>
<dbReference type="Pfam" id="PF01569">
    <property type="entry name" value="PAP2"/>
    <property type="match status" value="1"/>
</dbReference>
<dbReference type="GO" id="GO:0047874">
    <property type="term" value="F:dolichyldiphosphatase activity"/>
    <property type="evidence" value="ECO:0007669"/>
    <property type="project" value="UniProtKB-UniRule"/>
</dbReference>
<comment type="similarity">
    <text evidence="3 11">Belongs to the dolichyldiphosphatase family.</text>
</comment>
<dbReference type="Proteomes" id="UP001203852">
    <property type="component" value="Unassembled WGS sequence"/>
</dbReference>
<feature type="transmembrane region" description="Helical" evidence="11">
    <location>
        <begin position="144"/>
        <end position="163"/>
    </location>
</feature>
<evidence type="ECO:0000313" key="14">
    <source>
        <dbReference type="Proteomes" id="UP001203852"/>
    </source>
</evidence>
<dbReference type="SMART" id="SM00014">
    <property type="entry name" value="acidPPc"/>
    <property type="match status" value="1"/>
</dbReference>
<dbReference type="AlphaFoldDB" id="A0AAN6E042"/>
<gene>
    <name evidence="13" type="ORF">EDD36DRAFT_433745</name>
</gene>
<dbReference type="FunFam" id="1.20.144.10:FF:000003">
    <property type="entry name" value="Dolichyldiphosphatase 1"/>
    <property type="match status" value="1"/>
</dbReference>
<dbReference type="CDD" id="cd03382">
    <property type="entry name" value="PAP2_dolichyldiphosphatase"/>
    <property type="match status" value="1"/>
</dbReference>
<name>A0AAN6E042_9EURO</name>
<comment type="catalytic activity">
    <reaction evidence="10 11">
        <text>a di-trans,poly-cis-dolichyl diphosphate + H2O = a di-trans,poly-cis-dolichyl phosphate + phosphate + H(+)</text>
        <dbReference type="Rhea" id="RHEA:14385"/>
        <dbReference type="Rhea" id="RHEA-COMP:19498"/>
        <dbReference type="Rhea" id="RHEA-COMP:19506"/>
        <dbReference type="ChEBI" id="CHEBI:15377"/>
        <dbReference type="ChEBI" id="CHEBI:15378"/>
        <dbReference type="ChEBI" id="CHEBI:43474"/>
        <dbReference type="ChEBI" id="CHEBI:57497"/>
        <dbReference type="ChEBI" id="CHEBI:57683"/>
        <dbReference type="EC" id="3.6.1.43"/>
    </reaction>
</comment>
<organism evidence="13 14">
    <name type="scientific">Exophiala viscosa</name>
    <dbReference type="NCBI Taxonomy" id="2486360"/>
    <lineage>
        <taxon>Eukaryota</taxon>
        <taxon>Fungi</taxon>
        <taxon>Dikarya</taxon>
        <taxon>Ascomycota</taxon>
        <taxon>Pezizomycotina</taxon>
        <taxon>Eurotiomycetes</taxon>
        <taxon>Chaetothyriomycetidae</taxon>
        <taxon>Chaetothyriales</taxon>
        <taxon>Herpotrichiellaceae</taxon>
        <taxon>Exophiala</taxon>
    </lineage>
</organism>
<feature type="transmembrane region" description="Helical" evidence="11">
    <location>
        <begin position="170"/>
        <end position="188"/>
    </location>
</feature>
<comment type="pathway">
    <text evidence="2 11">Protein modification; protein glycosylation.</text>
</comment>
<evidence type="ECO:0000256" key="5">
    <source>
        <dbReference type="ARBA" id="ARBA00022801"/>
    </source>
</evidence>
<dbReference type="PANTHER" id="PTHR11247">
    <property type="entry name" value="PALMITOYL-PROTEIN THIOESTERASE/DOLICHYLDIPHOSPHATASE 1"/>
    <property type="match status" value="1"/>
</dbReference>
<evidence type="ECO:0000259" key="12">
    <source>
        <dbReference type="SMART" id="SM00014"/>
    </source>
</evidence>
<evidence type="ECO:0000256" key="8">
    <source>
        <dbReference type="ARBA" id="ARBA00023136"/>
    </source>
</evidence>
<dbReference type="InterPro" id="IPR000326">
    <property type="entry name" value="PAP2/HPO"/>
</dbReference>
<evidence type="ECO:0000256" key="1">
    <source>
        <dbReference type="ARBA" id="ARBA00004477"/>
    </source>
</evidence>
<evidence type="ECO:0000256" key="10">
    <source>
        <dbReference type="ARBA" id="ARBA00047349"/>
    </source>
</evidence>
<feature type="transmembrane region" description="Helical" evidence="11">
    <location>
        <begin position="40"/>
        <end position="61"/>
    </location>
</feature>
<comment type="caution">
    <text evidence="13">The sequence shown here is derived from an EMBL/GenBank/DDBJ whole genome shotgun (WGS) entry which is preliminary data.</text>
</comment>
<feature type="transmembrane region" description="Helical" evidence="11">
    <location>
        <begin position="105"/>
        <end position="124"/>
    </location>
</feature>
<dbReference type="PANTHER" id="PTHR11247:SF1">
    <property type="entry name" value="DOLICHYLDIPHOSPHATASE 1"/>
    <property type="match status" value="1"/>
</dbReference>
<evidence type="ECO:0000313" key="13">
    <source>
        <dbReference type="EMBL" id="KAI1615824.1"/>
    </source>
</evidence>
<comment type="subcellular location">
    <subcellularLocation>
        <location evidence="1 11">Endoplasmic reticulum membrane</location>
        <topology evidence="1 11">Multi-pass membrane protein</topology>
    </subcellularLocation>
</comment>
<keyword evidence="5 11" id="KW-0378">Hydrolase</keyword>
<keyword evidence="8 11" id="KW-0472">Membrane</keyword>
<keyword evidence="14" id="KW-1185">Reference proteome</keyword>
<accession>A0AAN6E042</accession>
<keyword evidence="7 11" id="KW-1133">Transmembrane helix</keyword>
<feature type="domain" description="Phosphatidic acid phosphatase type 2/haloperoxidase" evidence="12">
    <location>
        <begin position="67"/>
        <end position="186"/>
    </location>
</feature>
<proteinExistence type="inferred from homology"/>
<feature type="transmembrane region" description="Helical" evidence="11">
    <location>
        <begin position="67"/>
        <end position="84"/>
    </location>
</feature>